<protein>
    <submittedName>
        <fullName evidence="2">Uncharacterized protein</fullName>
    </submittedName>
</protein>
<feature type="non-terminal residue" evidence="2">
    <location>
        <position position="1"/>
    </location>
</feature>
<feature type="compositionally biased region" description="Pro residues" evidence="1">
    <location>
        <begin position="521"/>
        <end position="531"/>
    </location>
</feature>
<dbReference type="Proteomes" id="UP000663838">
    <property type="component" value="Unassembled WGS sequence"/>
</dbReference>
<feature type="compositionally biased region" description="Low complexity" evidence="1">
    <location>
        <begin position="334"/>
        <end position="349"/>
    </location>
</feature>
<evidence type="ECO:0000256" key="1">
    <source>
        <dbReference type="SAM" id="MobiDB-lite"/>
    </source>
</evidence>
<feature type="compositionally biased region" description="Polar residues" evidence="1">
    <location>
        <begin position="309"/>
        <end position="321"/>
    </location>
</feature>
<sequence length="546" mass="60296">YQSCTLTTNCSSNECDKAANLQCLNTSISSNAGWCNCTSLQWWNGSYCRDKGIPAWGSNSSALCNSSYQCADYNLVSCPLGASWPSLNSTCECATTKYWNGVTCLDRVMNGQPCTLWNTSAVNTSTCLNAAGAGLLCSSNSSCTSGTCTGGTCYCPSEFKCNWLPQNVSNDNCLFQLLTNKIDELEQLLIHEKDTSIAERHERANTTTSDINQSFISTEESHEPFVFMTPPNKRIQIDDDDEKKENPSRPKIRIKRITLAEAELYLPTAWILGKGKSKRGRKKDKKTISTIVLNGNKAKRNTQTNKSILSSIPDTDMSANPPTVKRRIGRPRKTLQCPSLSSLTSTQSLNNDKKKSKRKLRAIDAEDDDLITVGNLFRANSLNGEIGCEPISRFMGQNGLLSQTRKTSETMMNNEDDSTFKLQMPQTSNDDIVIPLNPIKNIKNTTESFSFMEILNHIEDQTSINHEPVLNHVIENNDNESLFATLNLTRDSTFDSNSTIDKAQNINYSDCIEDISNDGIDPPPPPPPPPTTTLSPTNLSHLSVTT</sequence>
<proteinExistence type="predicted"/>
<reference evidence="2" key="1">
    <citation type="submission" date="2021-02" db="EMBL/GenBank/DDBJ databases">
        <authorList>
            <person name="Nowell W R."/>
        </authorList>
    </citation>
    <scope>NUCLEOTIDE SEQUENCE</scope>
</reference>
<comment type="caution">
    <text evidence="2">The sequence shown here is derived from an EMBL/GenBank/DDBJ whole genome shotgun (WGS) entry which is preliminary data.</text>
</comment>
<feature type="region of interest" description="Disordered" evidence="1">
    <location>
        <begin position="513"/>
        <end position="546"/>
    </location>
</feature>
<organism evidence="2 3">
    <name type="scientific">Rotaria socialis</name>
    <dbReference type="NCBI Taxonomy" id="392032"/>
    <lineage>
        <taxon>Eukaryota</taxon>
        <taxon>Metazoa</taxon>
        <taxon>Spiralia</taxon>
        <taxon>Gnathifera</taxon>
        <taxon>Rotifera</taxon>
        <taxon>Eurotatoria</taxon>
        <taxon>Bdelloidea</taxon>
        <taxon>Philodinida</taxon>
        <taxon>Philodinidae</taxon>
        <taxon>Rotaria</taxon>
    </lineage>
</organism>
<feature type="compositionally biased region" description="Polar residues" evidence="1">
    <location>
        <begin position="534"/>
        <end position="546"/>
    </location>
</feature>
<dbReference type="EMBL" id="CAJOBS010003268">
    <property type="protein sequence ID" value="CAF4850978.1"/>
    <property type="molecule type" value="Genomic_DNA"/>
</dbReference>
<evidence type="ECO:0000313" key="2">
    <source>
        <dbReference type="EMBL" id="CAF4850978.1"/>
    </source>
</evidence>
<feature type="compositionally biased region" description="Basic residues" evidence="1">
    <location>
        <begin position="324"/>
        <end position="333"/>
    </location>
</feature>
<accession>A0A821RY50</accession>
<feature type="region of interest" description="Disordered" evidence="1">
    <location>
        <begin position="309"/>
        <end position="357"/>
    </location>
</feature>
<dbReference type="AlphaFoldDB" id="A0A821RY50"/>
<name>A0A821RY50_9BILA</name>
<gene>
    <name evidence="2" type="ORF">TOA249_LOCUS26877</name>
</gene>
<evidence type="ECO:0000313" key="3">
    <source>
        <dbReference type="Proteomes" id="UP000663838"/>
    </source>
</evidence>